<dbReference type="GO" id="GO:0016787">
    <property type="term" value="F:hydrolase activity"/>
    <property type="evidence" value="ECO:0007669"/>
    <property type="project" value="UniProtKB-KW"/>
</dbReference>
<feature type="repeat" description="TPR" evidence="3">
    <location>
        <begin position="1055"/>
        <end position="1088"/>
    </location>
</feature>
<feature type="compositionally biased region" description="Polar residues" evidence="4">
    <location>
        <begin position="940"/>
        <end position="951"/>
    </location>
</feature>
<dbReference type="SUPFAM" id="SSF48452">
    <property type="entry name" value="TPR-like"/>
    <property type="match status" value="1"/>
</dbReference>
<feature type="compositionally biased region" description="Basic and acidic residues" evidence="4">
    <location>
        <begin position="220"/>
        <end position="231"/>
    </location>
</feature>
<dbReference type="AlphaFoldDB" id="A0A8P4GBX6"/>
<name>A0A8P4GBX6_DICLA</name>
<dbReference type="InterPro" id="IPR011990">
    <property type="entry name" value="TPR-like_helical_dom_sf"/>
</dbReference>
<feature type="compositionally biased region" description="Basic and acidic residues" evidence="4">
    <location>
        <begin position="978"/>
        <end position="990"/>
    </location>
</feature>
<dbReference type="SMART" id="SM00487">
    <property type="entry name" value="DEXDc"/>
    <property type="match status" value="1"/>
</dbReference>
<dbReference type="Pfam" id="PF00271">
    <property type="entry name" value="Helicase_C"/>
    <property type="match status" value="1"/>
</dbReference>
<evidence type="ECO:0000259" key="6">
    <source>
        <dbReference type="PROSITE" id="PS51194"/>
    </source>
</evidence>
<feature type="region of interest" description="Disordered" evidence="4">
    <location>
        <begin position="909"/>
        <end position="963"/>
    </location>
</feature>
<dbReference type="Pfam" id="PF00176">
    <property type="entry name" value="SNF2-rel_dom"/>
    <property type="match status" value="1"/>
</dbReference>
<feature type="compositionally biased region" description="Basic and acidic residues" evidence="4">
    <location>
        <begin position="682"/>
        <end position="704"/>
    </location>
</feature>
<dbReference type="CDD" id="cd18793">
    <property type="entry name" value="SF2_C_SNF"/>
    <property type="match status" value="1"/>
</dbReference>
<accession>A0A8P4GBX6</accession>
<dbReference type="FunFam" id="3.40.50.10810:FF:000094">
    <property type="entry name" value="DNA excision repair protein ERCC-6"/>
    <property type="match status" value="1"/>
</dbReference>
<dbReference type="InterPro" id="IPR019734">
    <property type="entry name" value="TPR_rpt"/>
</dbReference>
<dbReference type="InterPro" id="IPR050496">
    <property type="entry name" value="SNF2_RAD54_helicase_repair"/>
</dbReference>
<dbReference type="InterPro" id="IPR001650">
    <property type="entry name" value="Helicase_C-like"/>
</dbReference>
<evidence type="ECO:0000256" key="1">
    <source>
        <dbReference type="ARBA" id="ARBA00022801"/>
    </source>
</evidence>
<dbReference type="GO" id="GO:0004386">
    <property type="term" value="F:helicase activity"/>
    <property type="evidence" value="ECO:0007669"/>
    <property type="project" value="UniProtKB-KW"/>
</dbReference>
<feature type="region of interest" description="Disordered" evidence="4">
    <location>
        <begin position="672"/>
        <end position="722"/>
    </location>
</feature>
<organism evidence="7 8">
    <name type="scientific">Dicentrarchus labrax</name>
    <name type="common">European seabass</name>
    <name type="synonym">Morone labrax</name>
    <dbReference type="NCBI Taxonomy" id="13489"/>
    <lineage>
        <taxon>Eukaryota</taxon>
        <taxon>Metazoa</taxon>
        <taxon>Chordata</taxon>
        <taxon>Craniata</taxon>
        <taxon>Vertebrata</taxon>
        <taxon>Euteleostomi</taxon>
        <taxon>Actinopterygii</taxon>
        <taxon>Neopterygii</taxon>
        <taxon>Teleostei</taxon>
        <taxon>Neoteleostei</taxon>
        <taxon>Acanthomorphata</taxon>
        <taxon>Eupercaria</taxon>
        <taxon>Moronidae</taxon>
        <taxon>Dicentrarchus</taxon>
    </lineage>
</organism>
<dbReference type="PROSITE" id="PS51194">
    <property type="entry name" value="HELICASE_CTER"/>
    <property type="match status" value="1"/>
</dbReference>
<dbReference type="InterPro" id="IPR049730">
    <property type="entry name" value="SNF2/RAD54-like_C"/>
</dbReference>
<dbReference type="Gene3D" id="3.40.50.300">
    <property type="entry name" value="P-loop containing nucleotide triphosphate hydrolases"/>
    <property type="match status" value="1"/>
</dbReference>
<dbReference type="InterPro" id="IPR014001">
    <property type="entry name" value="Helicase_ATP-bd"/>
</dbReference>
<evidence type="ECO:0000256" key="4">
    <source>
        <dbReference type="SAM" id="MobiDB-lite"/>
    </source>
</evidence>
<feature type="region of interest" description="Disordered" evidence="4">
    <location>
        <begin position="586"/>
        <end position="657"/>
    </location>
</feature>
<sequence length="1104" mass="124539">MGLGKTIQVISFLSGMYDNELVKHTMLVMPTSLITNWTKEFAKWTPGMRVKEFHGTSKGERTRSLEKVQRRGGVIITTYTMLMNNWQQLSSYHGKEFTWDYMILDEAHKIKTSTTKTAKSACAIPSKNRVLLTGTPVQNNLREMWALFDFACQGTLLGTAKTFKTEYENPITRAREKDATPGEKALGFRMSENLMAIIKPYFLRRTKAEVQKNKMNGTHQRKEDYSDDKDSQVPNPPKDSGAVMPTLTRKNDLIVWTYLSAVQEDIYRQFLSLDHIKELLMTTRSPLAELNILKKLCDHPRLLSAAAIAKLGLEESTAESHQNDDTETDAAHGIANITDDTLISESGKLVFLFALLEKLRQDGHRTLVFAHYRKVLDIIERILGNRGFKVIRLDGTITQIAERERRITLFQTDERYSVFLLTTQVGGVGITLTAANRVVIYDPSWNPATDAQAVDRAYRIGQTENVVIYRLITCGTVEEKIYRRQVFKDSLIRQNTGDKKNPFRYFSKQELKELFLLEDTRSSSTQLQLQALHSRHRRTDPELDEHIAHLHAMEMFGISDHDLMFSLDVNHDESPEDQEAHHYIEGRVQKENMTTSTEPAWLRQPVENNNRDHSHDKKTRNPRPSPPYPQHDSNLNGSPIVVDLDQSGSSKEDGQQNLSDRVIDLTADEYMTEEQPAVTSQEKFDELELDSPKHQSVKHERSYLEADSPQEVQDLDSPEHQSVKQELNYLEASSPQEVIEDSLVLSEAADAATGDSADVSVQELMDESAMSEAAVASAGDISLPYVTAVDEDEQQLNGSSHSKYDSKMDLGLPHGTPLQNKRLSVLQAFNSSFKADASSRASTGLESFEGNFNLQLEDSDMFSDHDVPDHEETEEALGRSFNSVHASEVDESMNDSIIATKKKRAAVIYDSEGDDDDDDEDRQELRSQFDNSFEVLGASTPKSAPSGSTPLRSRKSVGGNTSVASRRSLLQSIIEDVENHNQDMGERHSDEGEEEEVEEEEEEEEEECSESADGIDESGEEMSLNLEESTGEPELASSERMDQCTVDVKPEDESYDSLVIRGGEYYSKGRLDDALELFLRAIDIKPGDPKVQLMTIQLYRQINN</sequence>
<keyword evidence="2" id="KW-0067">ATP-binding</keyword>
<dbReference type="Proteomes" id="UP000694389">
    <property type="component" value="Unassembled WGS sequence"/>
</dbReference>
<dbReference type="GO" id="GO:0015616">
    <property type="term" value="F:DNA translocase activity"/>
    <property type="evidence" value="ECO:0007669"/>
    <property type="project" value="TreeGrafter"/>
</dbReference>
<dbReference type="GO" id="GO:0005524">
    <property type="term" value="F:ATP binding"/>
    <property type="evidence" value="ECO:0007669"/>
    <property type="project" value="InterPro"/>
</dbReference>
<dbReference type="Ensembl" id="ENSDLAT00005067060.1">
    <property type="protein sequence ID" value="ENSDLAP00005076958.1"/>
    <property type="gene ID" value="ENSDLAG00005026765.1"/>
</dbReference>
<reference evidence="7" key="2">
    <citation type="submission" date="2025-09" db="UniProtKB">
        <authorList>
            <consortium name="Ensembl"/>
        </authorList>
    </citation>
    <scope>IDENTIFICATION</scope>
</reference>
<dbReference type="SUPFAM" id="SSF52540">
    <property type="entry name" value="P-loop containing nucleoside triphosphate hydrolases"/>
    <property type="match status" value="2"/>
</dbReference>
<proteinExistence type="predicted"/>
<dbReference type="PANTHER" id="PTHR45629">
    <property type="entry name" value="SNF2/RAD54 FAMILY MEMBER"/>
    <property type="match status" value="1"/>
</dbReference>
<dbReference type="PROSITE" id="PS50005">
    <property type="entry name" value="TPR"/>
    <property type="match status" value="1"/>
</dbReference>
<feature type="compositionally biased region" description="Acidic residues" evidence="4">
    <location>
        <begin position="991"/>
        <end position="1020"/>
    </location>
</feature>
<feature type="region of interest" description="Disordered" evidence="4">
    <location>
        <begin position="209"/>
        <end position="244"/>
    </location>
</feature>
<dbReference type="SMART" id="SM00490">
    <property type="entry name" value="HELICc"/>
    <property type="match status" value="1"/>
</dbReference>
<evidence type="ECO:0000313" key="7">
    <source>
        <dbReference type="Ensembl" id="ENSDLAP00005076958.1"/>
    </source>
</evidence>
<feature type="domain" description="Helicase ATP-binding" evidence="5">
    <location>
        <begin position="1"/>
        <end position="154"/>
    </location>
</feature>
<protein>
    <recommendedName>
        <fullName evidence="9">DNA excision repair protein ERCC-6-like</fullName>
    </recommendedName>
</protein>
<feature type="compositionally biased region" description="Acidic residues" evidence="4">
    <location>
        <begin position="911"/>
        <end position="922"/>
    </location>
</feature>
<dbReference type="InterPro" id="IPR027417">
    <property type="entry name" value="P-loop_NTPase"/>
</dbReference>
<dbReference type="Gene3D" id="3.40.50.10810">
    <property type="entry name" value="Tandem AAA-ATPase domain"/>
    <property type="match status" value="1"/>
</dbReference>
<evidence type="ECO:0000256" key="2">
    <source>
        <dbReference type="ARBA" id="ARBA00022806"/>
    </source>
</evidence>
<keyword evidence="2" id="KW-0547">Nucleotide-binding</keyword>
<feature type="domain" description="Helicase C-terminal" evidence="6">
    <location>
        <begin position="351"/>
        <end position="515"/>
    </location>
</feature>
<keyword evidence="1" id="KW-0378">Hydrolase</keyword>
<dbReference type="CDD" id="cd18001">
    <property type="entry name" value="DEXHc_ERCC6L"/>
    <property type="match status" value="1"/>
</dbReference>
<dbReference type="InterPro" id="IPR038718">
    <property type="entry name" value="SNF2-like_sf"/>
</dbReference>
<evidence type="ECO:0000313" key="8">
    <source>
        <dbReference type="Proteomes" id="UP000694389"/>
    </source>
</evidence>
<keyword evidence="8" id="KW-1185">Reference proteome</keyword>
<evidence type="ECO:0008006" key="9">
    <source>
        <dbReference type="Google" id="ProtNLM"/>
    </source>
</evidence>
<dbReference type="GeneTree" id="ENSGT00940000156837"/>
<reference evidence="7" key="1">
    <citation type="submission" date="2025-08" db="UniProtKB">
        <authorList>
            <consortium name="Ensembl"/>
        </authorList>
    </citation>
    <scope>IDENTIFICATION</scope>
</reference>
<dbReference type="InterPro" id="IPR000330">
    <property type="entry name" value="SNF2_N"/>
</dbReference>
<dbReference type="Gene3D" id="1.25.40.10">
    <property type="entry name" value="Tetratricopeptide repeat domain"/>
    <property type="match status" value="1"/>
</dbReference>
<feature type="compositionally biased region" description="Basic and acidic residues" evidence="4">
    <location>
        <begin position="1037"/>
        <end position="1051"/>
    </location>
</feature>
<keyword evidence="2" id="KW-0347">Helicase</keyword>
<feature type="region of interest" description="Disordered" evidence="4">
    <location>
        <begin position="978"/>
        <end position="1051"/>
    </location>
</feature>
<evidence type="ECO:0000259" key="5">
    <source>
        <dbReference type="PROSITE" id="PS51192"/>
    </source>
</evidence>
<keyword evidence="3" id="KW-0802">TPR repeat</keyword>
<dbReference type="PANTHER" id="PTHR45629:SF7">
    <property type="entry name" value="DNA EXCISION REPAIR PROTEIN ERCC-6-RELATED"/>
    <property type="match status" value="1"/>
</dbReference>
<evidence type="ECO:0000256" key="3">
    <source>
        <dbReference type="PROSITE-ProRule" id="PRU00339"/>
    </source>
</evidence>
<dbReference type="PROSITE" id="PS51192">
    <property type="entry name" value="HELICASE_ATP_BIND_1"/>
    <property type="match status" value="1"/>
</dbReference>